<organism evidence="2 3">
    <name type="scientific">Saguinus oedipus</name>
    <name type="common">Cotton-top tamarin</name>
    <name type="synonym">Oedipomidas oedipus</name>
    <dbReference type="NCBI Taxonomy" id="9490"/>
    <lineage>
        <taxon>Eukaryota</taxon>
        <taxon>Metazoa</taxon>
        <taxon>Chordata</taxon>
        <taxon>Craniata</taxon>
        <taxon>Vertebrata</taxon>
        <taxon>Euteleostomi</taxon>
        <taxon>Mammalia</taxon>
        <taxon>Eutheria</taxon>
        <taxon>Euarchontoglires</taxon>
        <taxon>Primates</taxon>
        <taxon>Haplorrhini</taxon>
        <taxon>Platyrrhini</taxon>
        <taxon>Cebidae</taxon>
        <taxon>Callitrichinae</taxon>
        <taxon>Saguinus</taxon>
    </lineage>
</organism>
<accession>A0ABQ9VUD0</accession>
<feature type="non-terminal residue" evidence="2">
    <location>
        <position position="145"/>
    </location>
</feature>
<feature type="region of interest" description="Disordered" evidence="1">
    <location>
        <begin position="51"/>
        <end position="101"/>
    </location>
</feature>
<keyword evidence="3" id="KW-1185">Reference proteome</keyword>
<reference evidence="2 3" key="1">
    <citation type="submission" date="2023-05" db="EMBL/GenBank/DDBJ databases">
        <title>B98-5 Cell Line De Novo Hybrid Assembly: An Optical Mapping Approach.</title>
        <authorList>
            <person name="Kananen K."/>
            <person name="Auerbach J.A."/>
            <person name="Kautto E."/>
            <person name="Blachly J.S."/>
        </authorList>
    </citation>
    <scope>NUCLEOTIDE SEQUENCE [LARGE SCALE GENOMIC DNA]</scope>
    <source>
        <strain evidence="2">B95-8</strain>
        <tissue evidence="2">Cell line</tissue>
    </source>
</reference>
<evidence type="ECO:0000313" key="2">
    <source>
        <dbReference type="EMBL" id="KAK2112148.1"/>
    </source>
</evidence>
<gene>
    <name evidence="2" type="ORF">P7K49_011895</name>
</gene>
<evidence type="ECO:0000256" key="1">
    <source>
        <dbReference type="SAM" id="MobiDB-lite"/>
    </source>
</evidence>
<dbReference type="EMBL" id="JASSZA010000005">
    <property type="protein sequence ID" value="KAK2112148.1"/>
    <property type="molecule type" value="Genomic_DNA"/>
</dbReference>
<proteinExistence type="predicted"/>
<protein>
    <submittedName>
        <fullName evidence="2">Uncharacterized protein</fullName>
    </submittedName>
</protein>
<sequence>MATASDGTWEAATLTVSATTLPVRASHSRLSGSEQGGASLASTFTSSFLGQAHSTAPHADPQCLPQPLPALPGPKSRSHGIPPLPPLPTGKGMTAGPQPPTVALQDHFSAFPPPSPLLQMHSGTGEGRGLILAASAASFLGKVLL</sequence>
<comment type="caution">
    <text evidence="2">The sequence shown here is derived from an EMBL/GenBank/DDBJ whole genome shotgun (WGS) entry which is preliminary data.</text>
</comment>
<dbReference type="Proteomes" id="UP001266305">
    <property type="component" value="Unassembled WGS sequence"/>
</dbReference>
<evidence type="ECO:0000313" key="3">
    <source>
        <dbReference type="Proteomes" id="UP001266305"/>
    </source>
</evidence>
<name>A0ABQ9VUD0_SAGOE</name>